<keyword evidence="2" id="KW-1185">Reference proteome</keyword>
<accession>A0A8H6Z8N5</accession>
<dbReference type="EMBL" id="JACAZI010000001">
    <property type="protein sequence ID" value="KAF7371811.1"/>
    <property type="molecule type" value="Genomic_DNA"/>
</dbReference>
<gene>
    <name evidence="1" type="ORF">MVEN_00037800</name>
</gene>
<reference evidence="1" key="1">
    <citation type="submission" date="2020-05" db="EMBL/GenBank/DDBJ databases">
        <title>Mycena genomes resolve the evolution of fungal bioluminescence.</title>
        <authorList>
            <person name="Tsai I.J."/>
        </authorList>
    </citation>
    <scope>NUCLEOTIDE SEQUENCE</scope>
    <source>
        <strain evidence="1">CCC161011</strain>
    </source>
</reference>
<protein>
    <submittedName>
        <fullName evidence="1">Uncharacterized protein</fullName>
    </submittedName>
</protein>
<comment type="caution">
    <text evidence="1">The sequence shown here is derived from an EMBL/GenBank/DDBJ whole genome shotgun (WGS) entry which is preliminary data.</text>
</comment>
<dbReference type="OrthoDB" id="3014141at2759"/>
<name>A0A8H6Z8N5_9AGAR</name>
<organism evidence="1 2">
    <name type="scientific">Mycena venus</name>
    <dbReference type="NCBI Taxonomy" id="2733690"/>
    <lineage>
        <taxon>Eukaryota</taxon>
        <taxon>Fungi</taxon>
        <taxon>Dikarya</taxon>
        <taxon>Basidiomycota</taxon>
        <taxon>Agaricomycotina</taxon>
        <taxon>Agaricomycetes</taxon>
        <taxon>Agaricomycetidae</taxon>
        <taxon>Agaricales</taxon>
        <taxon>Marasmiineae</taxon>
        <taxon>Mycenaceae</taxon>
        <taxon>Mycena</taxon>
    </lineage>
</organism>
<evidence type="ECO:0000313" key="1">
    <source>
        <dbReference type="EMBL" id="KAF7371811.1"/>
    </source>
</evidence>
<sequence length="108" mass="12099">MNSDSVDSSLSPPHLIMFNDTEQMRFTLDLLQPSLSALLTDASRTQLTHAAWINLNEYEIYNILSSMLFRGDCLTEFLVGRLVESIVGKADARRLEKGDPNLGKIAQK</sequence>
<dbReference type="AlphaFoldDB" id="A0A8H6Z8N5"/>
<dbReference type="Proteomes" id="UP000620124">
    <property type="component" value="Unassembled WGS sequence"/>
</dbReference>
<evidence type="ECO:0000313" key="2">
    <source>
        <dbReference type="Proteomes" id="UP000620124"/>
    </source>
</evidence>
<proteinExistence type="predicted"/>